<reference evidence="2" key="1">
    <citation type="journal article" date="2023" name="Front. Plant Sci.">
        <title>Chromosomal-level genome assembly of Melastoma candidum provides insights into trichome evolution.</title>
        <authorList>
            <person name="Zhong Y."/>
            <person name="Wu W."/>
            <person name="Sun C."/>
            <person name="Zou P."/>
            <person name="Liu Y."/>
            <person name="Dai S."/>
            <person name="Zhou R."/>
        </authorList>
    </citation>
    <scope>NUCLEOTIDE SEQUENCE [LARGE SCALE GENOMIC DNA]</scope>
</reference>
<proteinExistence type="predicted"/>
<dbReference type="EMBL" id="CM042890">
    <property type="protein sequence ID" value="KAI4311858.1"/>
    <property type="molecule type" value="Genomic_DNA"/>
</dbReference>
<evidence type="ECO:0000313" key="2">
    <source>
        <dbReference type="Proteomes" id="UP001057402"/>
    </source>
</evidence>
<dbReference type="Proteomes" id="UP001057402">
    <property type="component" value="Chromosome 11"/>
</dbReference>
<evidence type="ECO:0000313" key="1">
    <source>
        <dbReference type="EMBL" id="KAI4311858.1"/>
    </source>
</evidence>
<sequence length="141" mass="15654">MAGLDEAISKLTRVPDEIRKSHQTLHLPSLVPLERPTLSSHLYALSGASPHFLRFTIIAAVALINAFCLIGGLTRPLMRGRQLPQLVIQMILCTSIVLINFPVYDRLFFRNDSGRVPCSVTLTSLIFLLVACKKDQDELAI</sequence>
<comment type="caution">
    <text evidence="1">The sequence shown here is derived from an EMBL/GenBank/DDBJ whole genome shotgun (WGS) entry which is preliminary data.</text>
</comment>
<keyword evidence="2" id="KW-1185">Reference proteome</keyword>
<organism evidence="1 2">
    <name type="scientific">Melastoma candidum</name>
    <dbReference type="NCBI Taxonomy" id="119954"/>
    <lineage>
        <taxon>Eukaryota</taxon>
        <taxon>Viridiplantae</taxon>
        <taxon>Streptophyta</taxon>
        <taxon>Embryophyta</taxon>
        <taxon>Tracheophyta</taxon>
        <taxon>Spermatophyta</taxon>
        <taxon>Magnoliopsida</taxon>
        <taxon>eudicotyledons</taxon>
        <taxon>Gunneridae</taxon>
        <taxon>Pentapetalae</taxon>
        <taxon>rosids</taxon>
        <taxon>malvids</taxon>
        <taxon>Myrtales</taxon>
        <taxon>Melastomataceae</taxon>
        <taxon>Melastomatoideae</taxon>
        <taxon>Melastomateae</taxon>
        <taxon>Melastoma</taxon>
    </lineage>
</organism>
<accession>A0ACB9LLJ5</accession>
<protein>
    <submittedName>
        <fullName evidence="1">Uncharacterized protein</fullName>
    </submittedName>
</protein>
<gene>
    <name evidence="1" type="ORF">MLD38_036721</name>
</gene>
<name>A0ACB9LLJ5_9MYRT</name>